<reference evidence="7 8" key="1">
    <citation type="submission" date="2018-05" db="EMBL/GenBank/DDBJ databases">
        <title>Genome sequencing, assembly and analysis of the novel insecticidal bacterium, Chromobacterium phragmitis.</title>
        <authorList>
            <person name="Sparks M.E."/>
            <person name="Blackburn M.B."/>
            <person name="Gundersen-Rindal D.E."/>
        </authorList>
    </citation>
    <scope>NUCLEOTIDE SEQUENCE [LARGE SCALE GENOMIC DNA]</scope>
    <source>
        <strain evidence="7">IIBBL 274-1</strain>
    </source>
</reference>
<dbReference type="AlphaFoldDB" id="A0A344UCP0"/>
<dbReference type="SUPFAM" id="SSF51998">
    <property type="entry name" value="PFL-like glycyl radical enzymes"/>
    <property type="match status" value="1"/>
</dbReference>
<accession>A0A344UCP0</accession>
<evidence type="ECO:0000256" key="4">
    <source>
        <dbReference type="ARBA" id="ARBA00023002"/>
    </source>
</evidence>
<dbReference type="PROSITE" id="PS51554">
    <property type="entry name" value="PFL"/>
    <property type="match status" value="1"/>
</dbReference>
<organism evidence="7 8">
    <name type="scientific">Chromobacterium phragmitis</name>
    <dbReference type="NCBI Taxonomy" id="2202141"/>
    <lineage>
        <taxon>Bacteria</taxon>
        <taxon>Pseudomonadati</taxon>
        <taxon>Pseudomonadota</taxon>
        <taxon>Betaproteobacteria</taxon>
        <taxon>Neisseriales</taxon>
        <taxon>Chromobacteriaceae</taxon>
        <taxon>Chromobacterium</taxon>
    </lineage>
</organism>
<evidence type="ECO:0000256" key="1">
    <source>
        <dbReference type="ARBA" id="ARBA00001970"/>
    </source>
</evidence>
<feature type="domain" description="PFL" evidence="6">
    <location>
        <begin position="350"/>
        <end position="1036"/>
    </location>
</feature>
<dbReference type="Gene3D" id="3.20.70.20">
    <property type="match status" value="1"/>
</dbReference>
<evidence type="ECO:0000313" key="8">
    <source>
        <dbReference type="Proteomes" id="UP000252038"/>
    </source>
</evidence>
<evidence type="ECO:0000256" key="2">
    <source>
        <dbReference type="ARBA" id="ARBA00022559"/>
    </source>
</evidence>
<evidence type="ECO:0000256" key="5">
    <source>
        <dbReference type="ARBA" id="ARBA00023004"/>
    </source>
</evidence>
<keyword evidence="5" id="KW-0408">Iron</keyword>
<keyword evidence="4" id="KW-0560">Oxidoreductase</keyword>
<dbReference type="PANTHER" id="PTHR43641">
    <property type="entry name" value="FORMATE ACETYLTRANSFERASE 3-RELATED"/>
    <property type="match status" value="1"/>
</dbReference>
<dbReference type="PROSITE" id="PS51404">
    <property type="entry name" value="DYP_PEROXIDASE"/>
    <property type="match status" value="1"/>
</dbReference>
<dbReference type="EMBL" id="CP029554">
    <property type="protein sequence ID" value="AXE33038.1"/>
    <property type="molecule type" value="Genomic_DNA"/>
</dbReference>
<dbReference type="Proteomes" id="UP000252038">
    <property type="component" value="Chromosome"/>
</dbReference>
<dbReference type="KEGG" id="chrb:DK843_01115"/>
<sequence length="1168" mass="127850">MFIDIIKGAQRGLPMRALFGQTATLYLRQQDAASRDAVLALVRELAQAADQAPQPSGLVAAFSPELWGRWENREIPVSRRVLDHSPKLRDSGGDVFLFLKTPDIAIAERLLADFRAKLEALASRVEILAVGKRADGRVIGGRYLDGITNPSDPVSMAEDILLDGPYRGAAFGFTQKFLFDWKAIAALAPDAEDAMLGRNPAGAVLPQGPGDAHIHRAHFLDEDGDNRKLLRQALPFGEQAGHPAREQGLMFVAFCNQQPRFEKILHRLMGEMPERPIDRLMDLVQGVSGGYWYVPAAAELGVSAADGRMAAEEDPHWQVRSANGYMFYNAQDYLHQMADGRYLPGDPPSPRLLSLLGRAFSHWNDGWLRRRPFPRLPHLSALAAPGEVPVLTAPAQLRKGLANRKTLAELLSSPDSEPARQGQLLRIHPKELLVGVIPDFTLGRGKEVVPYLSEEETVSAWLKAELNEWSAMGHVVPDYQKLVEQGLGGLLDDLRARQSLPGLSAKQADFYQSAIWSLEGAQAYLRNWAALAERAAERAGHPDDAANMREIAQRLLRLATDKPASFHDGVQLIYSFHCCLHLLGELTSLGRLDQILWPLLRDHPVDEARAQEIIDCLWLKIGENAFVNRADITDYVNYGTTAVCGLGGNFPQGGGINQWVQQITVGGYVANDDAEPTGGVNPVTLLCLKAARRIPVNAPTLSLRVYKDMPQEALDAAAASLLAGGAHPILYQDDRLCEALRRSGSQVSLRWARDYAADGCYEPMLAGATEFAFANVAPLSALEQALNQGAAYGEAGPVYLRGLKQTFRSPPASALDSFEALQRQFLSQLEWLVLQTYNVILGNYGNLAGICPSPMLSTLIDGCIESGRDLTDAGARFHMIAPLCVGVSNTIDSLYAIKKLVYDRDSAIATLPELVDCLVNDWGYALIEPYQNQLMGPADAAARALKYQEWRDAALALPKWGSGHPEVDALGAWLMENLVGLCVDAIRHPHPALKPALDGIAQNYGAFEFVVTPGIGTFEGYVGDGLSFGASADGRRNGMPIASDLSPAPAPQDLPPAPAFRNMNQALRSWRVDAIEYGLSNASPVDMNIAEDFPLDALKRFVRAYAQGETGSNLVTLTCADPATYQAAGQDPERYNLVRVRMGGWTEFYSVMFPMHQEQHQRRQFFTP</sequence>
<name>A0A344UCP0_9NEIS</name>
<dbReference type="GO" id="GO:0005829">
    <property type="term" value="C:cytosol"/>
    <property type="evidence" value="ECO:0007669"/>
    <property type="project" value="TreeGrafter"/>
</dbReference>
<dbReference type="InterPro" id="IPR006314">
    <property type="entry name" value="Dyp_peroxidase"/>
</dbReference>
<dbReference type="RefSeq" id="WP_114062774.1">
    <property type="nucleotide sequence ID" value="NZ_CP029495.1"/>
</dbReference>
<protein>
    <submittedName>
        <fullName evidence="7">Peroxidase</fullName>
    </submittedName>
</protein>
<gene>
    <name evidence="7" type="ORF">DK843_01115</name>
</gene>
<dbReference type="Pfam" id="PF02901">
    <property type="entry name" value="PFL-like"/>
    <property type="match status" value="1"/>
</dbReference>
<dbReference type="SUPFAM" id="SSF54909">
    <property type="entry name" value="Dimeric alpha+beta barrel"/>
    <property type="match status" value="1"/>
</dbReference>
<keyword evidence="3" id="KW-0479">Metal-binding</keyword>
<dbReference type="InterPro" id="IPR004184">
    <property type="entry name" value="PFL_dom"/>
</dbReference>
<dbReference type="KEGG" id="chri:DK842_18455"/>
<dbReference type="PANTHER" id="PTHR43641:SF2">
    <property type="entry name" value="DEHYDRATASE YBIW-RELATED"/>
    <property type="match status" value="1"/>
</dbReference>
<dbReference type="GO" id="GO:0046872">
    <property type="term" value="F:metal ion binding"/>
    <property type="evidence" value="ECO:0007669"/>
    <property type="project" value="UniProtKB-KW"/>
</dbReference>
<dbReference type="GO" id="GO:0004601">
    <property type="term" value="F:peroxidase activity"/>
    <property type="evidence" value="ECO:0007669"/>
    <property type="project" value="UniProtKB-KW"/>
</dbReference>
<evidence type="ECO:0000256" key="3">
    <source>
        <dbReference type="ARBA" id="ARBA00022723"/>
    </source>
</evidence>
<evidence type="ECO:0000313" key="7">
    <source>
        <dbReference type="EMBL" id="AXE33038.1"/>
    </source>
</evidence>
<dbReference type="Pfam" id="PF20628">
    <property type="entry name" value="Dyp_perox_C"/>
    <property type="match status" value="1"/>
</dbReference>
<dbReference type="InterPro" id="IPR051215">
    <property type="entry name" value="GRE"/>
</dbReference>
<evidence type="ECO:0000259" key="6">
    <source>
        <dbReference type="PROSITE" id="PS51554"/>
    </source>
</evidence>
<proteinExistence type="predicted"/>
<dbReference type="GO" id="GO:0020037">
    <property type="term" value="F:heme binding"/>
    <property type="evidence" value="ECO:0007669"/>
    <property type="project" value="InterPro"/>
</dbReference>
<keyword evidence="2 7" id="KW-0575">Peroxidase</keyword>
<dbReference type="InterPro" id="IPR048328">
    <property type="entry name" value="Dyp_perox_C"/>
</dbReference>
<dbReference type="OrthoDB" id="3251355at2"/>
<dbReference type="InterPro" id="IPR011008">
    <property type="entry name" value="Dimeric_a/b-barrel"/>
</dbReference>
<comment type="cofactor">
    <cofactor evidence="1">
        <name>heme b</name>
        <dbReference type="ChEBI" id="CHEBI:60344"/>
    </cofactor>
</comment>